<keyword evidence="6" id="KW-0560">Oxidoreductase</keyword>
<accession>J4I893</accession>
<keyword evidence="7 9" id="KW-0408">Iron</keyword>
<dbReference type="SUPFAM" id="SSF48264">
    <property type="entry name" value="Cytochrome P450"/>
    <property type="match status" value="1"/>
</dbReference>
<evidence type="ECO:0000256" key="4">
    <source>
        <dbReference type="ARBA" id="ARBA00022617"/>
    </source>
</evidence>
<dbReference type="GO" id="GO:0020037">
    <property type="term" value="F:heme binding"/>
    <property type="evidence" value="ECO:0007669"/>
    <property type="project" value="InterPro"/>
</dbReference>
<evidence type="ECO:0000256" key="2">
    <source>
        <dbReference type="ARBA" id="ARBA00005179"/>
    </source>
</evidence>
<evidence type="ECO:0000256" key="1">
    <source>
        <dbReference type="ARBA" id="ARBA00001971"/>
    </source>
</evidence>
<dbReference type="GO" id="GO:0004497">
    <property type="term" value="F:monooxygenase activity"/>
    <property type="evidence" value="ECO:0007669"/>
    <property type="project" value="UniProtKB-KW"/>
</dbReference>
<dbReference type="InterPro" id="IPR002401">
    <property type="entry name" value="Cyt_P450_E_grp-I"/>
</dbReference>
<dbReference type="InterPro" id="IPR050121">
    <property type="entry name" value="Cytochrome_P450_monoxygenase"/>
</dbReference>
<comment type="cofactor">
    <cofactor evidence="1 9">
        <name>heme</name>
        <dbReference type="ChEBI" id="CHEBI:30413"/>
    </cofactor>
</comment>
<evidence type="ECO:0008006" key="12">
    <source>
        <dbReference type="Google" id="ProtNLM"/>
    </source>
</evidence>
<dbReference type="InParanoid" id="J4I893"/>
<dbReference type="InterPro" id="IPR001128">
    <property type="entry name" value="Cyt_P450"/>
</dbReference>
<proteinExistence type="inferred from homology"/>
<evidence type="ECO:0000256" key="6">
    <source>
        <dbReference type="ARBA" id="ARBA00023002"/>
    </source>
</evidence>
<keyword evidence="5 9" id="KW-0479">Metal-binding</keyword>
<dbReference type="Proteomes" id="UP000006352">
    <property type="component" value="Unassembled WGS sequence"/>
</dbReference>
<dbReference type="Gene3D" id="1.10.630.10">
    <property type="entry name" value="Cytochrome P450"/>
    <property type="match status" value="1"/>
</dbReference>
<gene>
    <name evidence="10" type="ORF">FIBRA_01019</name>
</gene>
<dbReference type="CDD" id="cd11069">
    <property type="entry name" value="CYP_FUM15-like"/>
    <property type="match status" value="1"/>
</dbReference>
<dbReference type="OrthoDB" id="1470350at2759"/>
<dbReference type="PRINTS" id="PR00463">
    <property type="entry name" value="EP450I"/>
</dbReference>
<dbReference type="InterPro" id="IPR036396">
    <property type="entry name" value="Cyt_P450_sf"/>
</dbReference>
<dbReference type="PANTHER" id="PTHR24305">
    <property type="entry name" value="CYTOCHROME P450"/>
    <property type="match status" value="1"/>
</dbReference>
<evidence type="ECO:0000256" key="8">
    <source>
        <dbReference type="ARBA" id="ARBA00023033"/>
    </source>
</evidence>
<dbReference type="EMBL" id="HE796910">
    <property type="protein sequence ID" value="CCL99011.1"/>
    <property type="molecule type" value="Genomic_DNA"/>
</dbReference>
<dbReference type="RefSeq" id="XP_012178294.1">
    <property type="nucleotide sequence ID" value="XM_012322904.1"/>
</dbReference>
<evidence type="ECO:0000256" key="9">
    <source>
        <dbReference type="PIRSR" id="PIRSR602401-1"/>
    </source>
</evidence>
<dbReference type="PANTHER" id="PTHR24305:SF166">
    <property type="entry name" value="CYTOCHROME P450 12A4, MITOCHONDRIAL-RELATED"/>
    <property type="match status" value="1"/>
</dbReference>
<keyword evidence="4 9" id="KW-0349">Heme</keyword>
<name>J4I893_9APHY</name>
<protein>
    <recommendedName>
        <fullName evidence="12">Cytochrome P450</fullName>
    </recommendedName>
</protein>
<organism evidence="10 11">
    <name type="scientific">Fibroporia radiculosa</name>
    <dbReference type="NCBI Taxonomy" id="599839"/>
    <lineage>
        <taxon>Eukaryota</taxon>
        <taxon>Fungi</taxon>
        <taxon>Dikarya</taxon>
        <taxon>Basidiomycota</taxon>
        <taxon>Agaricomycotina</taxon>
        <taxon>Agaricomycetes</taxon>
        <taxon>Polyporales</taxon>
        <taxon>Fibroporiaceae</taxon>
        <taxon>Fibroporia</taxon>
    </lineage>
</organism>
<evidence type="ECO:0000256" key="3">
    <source>
        <dbReference type="ARBA" id="ARBA00010617"/>
    </source>
</evidence>
<feature type="binding site" description="axial binding residue" evidence="9">
    <location>
        <position position="465"/>
    </location>
    <ligand>
        <name>heme</name>
        <dbReference type="ChEBI" id="CHEBI:30413"/>
    </ligand>
    <ligandPart>
        <name>Fe</name>
        <dbReference type="ChEBI" id="CHEBI:18248"/>
    </ligandPart>
</feature>
<keyword evidence="11" id="KW-1185">Reference proteome</keyword>
<sequence length="526" mass="58769">MYTVIFGVFAVWLSYKLVTHLRRRARSTLLAGPPNPSWLLGVGRYLTKSADPGLVYEQWAKEYGSVYKVPATMGYSRVVLCDPKAILHFYSHETFGYMQTELTKRSIENIVGKGILWAEGESHKRQRKALSPAFSNAAIRRLTPVFYDSAYKTKAAWDTLIQSGSEDWAIIEVQNWMNNVSLDSVGIAGFSYDFGTLHGKYSAVADSFASFGTLKPTLLGAVTFIVGLALPILTKIPTDFRILVKRLNASMGEIADELLANMRKESEGEVKTEDKSIIGLLIKAEGSDAELRLSQEEVMAQMKTLILAGYETTSVSLTWALIELCKKPELQTKLREELLQFSSNDPSWDQLINNLPFLDAVFHEVLRLHPPVGETTRMASSDDIIPLSTPLRTPSGTIVDRIAIPKGQVVTVPIHSMNRSCEFWGADAKEFDPERWLRPDGLPKRAQEIQGHKHLLSFVDGPRICLGRGFAQAEFKAVLSVLIRNYVFEFRDGPDTKIEIVRGILPRPAIAGETGARIPLRVRRVE</sequence>
<evidence type="ECO:0000313" key="10">
    <source>
        <dbReference type="EMBL" id="CCL99011.1"/>
    </source>
</evidence>
<keyword evidence="8" id="KW-0503">Monooxygenase</keyword>
<dbReference type="Pfam" id="PF00067">
    <property type="entry name" value="p450"/>
    <property type="match status" value="1"/>
</dbReference>
<evidence type="ECO:0000256" key="5">
    <source>
        <dbReference type="ARBA" id="ARBA00022723"/>
    </source>
</evidence>
<dbReference type="STRING" id="599839.J4I893"/>
<dbReference type="GO" id="GO:0016705">
    <property type="term" value="F:oxidoreductase activity, acting on paired donors, with incorporation or reduction of molecular oxygen"/>
    <property type="evidence" value="ECO:0007669"/>
    <property type="project" value="InterPro"/>
</dbReference>
<evidence type="ECO:0000313" key="11">
    <source>
        <dbReference type="Proteomes" id="UP000006352"/>
    </source>
</evidence>
<comment type="pathway">
    <text evidence="2">Secondary metabolite biosynthesis.</text>
</comment>
<dbReference type="PRINTS" id="PR00385">
    <property type="entry name" value="P450"/>
</dbReference>
<dbReference type="AlphaFoldDB" id="J4I893"/>
<dbReference type="HOGENOM" id="CLU_001570_5_11_1"/>
<dbReference type="GeneID" id="24093922"/>
<evidence type="ECO:0000256" key="7">
    <source>
        <dbReference type="ARBA" id="ARBA00023004"/>
    </source>
</evidence>
<comment type="similarity">
    <text evidence="3">Belongs to the cytochrome P450 family.</text>
</comment>
<dbReference type="GO" id="GO:0005506">
    <property type="term" value="F:iron ion binding"/>
    <property type="evidence" value="ECO:0007669"/>
    <property type="project" value="InterPro"/>
</dbReference>
<reference evidence="10 11" key="1">
    <citation type="journal article" date="2012" name="Appl. Environ. Microbiol.">
        <title>Short-read sequencing for genomic analysis of the brown rot fungus Fibroporia radiculosa.</title>
        <authorList>
            <person name="Tang J.D."/>
            <person name="Perkins A.D."/>
            <person name="Sonstegard T.S."/>
            <person name="Schroeder S.G."/>
            <person name="Burgess S.C."/>
            <person name="Diehl S.V."/>
        </authorList>
    </citation>
    <scope>NUCLEOTIDE SEQUENCE [LARGE SCALE GENOMIC DNA]</scope>
    <source>
        <strain evidence="10 11">TFFH 294</strain>
    </source>
</reference>